<accession>A0AAW3EDD7</accession>
<proteinExistence type="predicted"/>
<dbReference type="Pfam" id="PF14568">
    <property type="entry name" value="SUKH_6"/>
    <property type="match status" value="1"/>
</dbReference>
<comment type="caution">
    <text evidence="2">The sequence shown here is derived from an EMBL/GenBank/DDBJ whole genome shotgun (WGS) entry which is preliminary data.</text>
</comment>
<dbReference type="RefSeq" id="WP_005968419.1">
    <property type="nucleotide sequence ID" value="NZ_JQHP01000009.1"/>
</dbReference>
<evidence type="ECO:0000313" key="4">
    <source>
        <dbReference type="Proteomes" id="UP000029257"/>
    </source>
</evidence>
<dbReference type="Proteomes" id="UP000029436">
    <property type="component" value="Unassembled WGS sequence"/>
</dbReference>
<dbReference type="SUPFAM" id="SSF160631">
    <property type="entry name" value="SMI1/KNR4-like"/>
    <property type="match status" value="1"/>
</dbReference>
<dbReference type="EMBL" id="JQOH01000008">
    <property type="protein sequence ID" value="KGA27247.1"/>
    <property type="molecule type" value="Genomic_DNA"/>
</dbReference>
<dbReference type="InterPro" id="IPR037883">
    <property type="entry name" value="Knr4/Smi1-like_sf"/>
</dbReference>
<evidence type="ECO:0000313" key="5">
    <source>
        <dbReference type="Proteomes" id="UP000029436"/>
    </source>
</evidence>
<dbReference type="SMART" id="SM00860">
    <property type="entry name" value="SMI1_KNR4"/>
    <property type="match status" value="1"/>
</dbReference>
<gene>
    <name evidence="2" type="ORF">JV38_16475</name>
    <name evidence="3" type="ORF">KU73_16465</name>
</gene>
<evidence type="ECO:0000313" key="2">
    <source>
        <dbReference type="EMBL" id="KFX04113.1"/>
    </source>
</evidence>
<keyword evidence="5" id="KW-1185">Reference proteome</keyword>
<dbReference type="AlphaFoldDB" id="A0AAW3EDD7"/>
<organism evidence="2 4">
    <name type="scientific">Pectobacterium wasabiae</name>
    <dbReference type="NCBI Taxonomy" id="55208"/>
    <lineage>
        <taxon>Bacteria</taxon>
        <taxon>Pseudomonadati</taxon>
        <taxon>Pseudomonadota</taxon>
        <taxon>Gammaproteobacteria</taxon>
        <taxon>Enterobacterales</taxon>
        <taxon>Pectobacteriaceae</taxon>
        <taxon>Pectobacterium</taxon>
    </lineage>
</organism>
<dbReference type="Proteomes" id="UP000029257">
    <property type="component" value="Unassembled WGS sequence"/>
</dbReference>
<dbReference type="InterPro" id="IPR018958">
    <property type="entry name" value="Knr4/Smi1-like_dom"/>
</dbReference>
<name>A0AAW3EDD7_9GAMM</name>
<protein>
    <submittedName>
        <fullName evidence="2">Cell wall assembly/cell proliferation coordinating protein</fullName>
    </submittedName>
</protein>
<sequence length="156" mass="17427">MIDELFFKIEKVMVNSEESYYGSGPASEEDIINYESELRISFPESYKVFLRKYGTLTFNGESFYGISKKGLSATSAPDVRYVTIEARKLGDIDNNMVQIKSSGYGPVFSIDTSILGDTGEAVVVETPLSFKRDNTKVVVAQNFVDFLLSEIKESLI</sequence>
<feature type="domain" description="Knr4/Smi1-like" evidence="1">
    <location>
        <begin position="25"/>
        <end position="149"/>
    </location>
</feature>
<reference evidence="4 5" key="1">
    <citation type="submission" date="2014-08" db="EMBL/GenBank/DDBJ databases">
        <title>Genome sequences of NCPPB Pectobacterium isolates.</title>
        <authorList>
            <person name="Glover R.H."/>
            <person name="Sapp M."/>
            <person name="Elphinstone J."/>
        </authorList>
    </citation>
    <scope>NUCLEOTIDE SEQUENCE [LARGE SCALE GENOMIC DNA]</scope>
    <source>
        <strain evidence="2 4">NCPPB 3701</strain>
        <strain evidence="3 5">NCPPB3702</strain>
    </source>
</reference>
<dbReference type="EMBL" id="JQHP01000009">
    <property type="protein sequence ID" value="KFX04113.1"/>
    <property type="molecule type" value="Genomic_DNA"/>
</dbReference>
<dbReference type="Gene3D" id="3.40.1580.10">
    <property type="entry name" value="SMI1/KNR4-like"/>
    <property type="match status" value="1"/>
</dbReference>
<evidence type="ECO:0000259" key="1">
    <source>
        <dbReference type="SMART" id="SM00860"/>
    </source>
</evidence>
<evidence type="ECO:0000313" key="3">
    <source>
        <dbReference type="EMBL" id="KGA27247.1"/>
    </source>
</evidence>